<protein>
    <submittedName>
        <fullName evidence="1">Replication-relaxation family protein</fullName>
    </submittedName>
</protein>
<dbReference type="GeneID" id="93766271"/>
<sequence length="274" mass="30198">MVRPASIPAARVEGLRRRLSPRDLAVLASLHRVRLLSLAHIRRLAVTDGSPRARTRRAQLMMTRLTELGVVVRFSRIIGGVRAGSSGYIYGLSGLGQAVLDTGGPLGGRRRRVWESRPYFQDHMLAVAELYVQLVERHRLGQGELLAYDAEPANWRHFTGAGGELVQIKPDAYVRLGRAAIEHSSFIEVDLSTETLPTIQKKSQRYIDYWRSGMEQQWRGVFPKVVWLVETESRRAGIASVIGKLALDGQALFAVGLLGDGPRLLGGADKGATA</sequence>
<proteinExistence type="predicted"/>
<reference evidence="1" key="1">
    <citation type="submission" date="2022-10" db="EMBL/GenBank/DDBJ databases">
        <title>The complete genomes of actinobacterial strains from the NBC collection.</title>
        <authorList>
            <person name="Joergensen T.S."/>
            <person name="Alvarez Arevalo M."/>
            <person name="Sterndorff E.B."/>
            <person name="Faurdal D."/>
            <person name="Vuksanovic O."/>
            <person name="Mourched A.-S."/>
            <person name="Charusanti P."/>
            <person name="Shaw S."/>
            <person name="Blin K."/>
            <person name="Weber T."/>
        </authorList>
    </citation>
    <scope>NUCLEOTIDE SEQUENCE</scope>
    <source>
        <strain evidence="1">NBC_00302</strain>
    </source>
</reference>
<dbReference type="RefSeq" id="WP_063817452.1">
    <property type="nucleotide sequence ID" value="NZ_CP108038.1"/>
</dbReference>
<accession>A0ABZ1R894</accession>
<name>A0ABZ1R894_9ACTN</name>
<organism evidence="1 2">
    <name type="scientific">Streptomyces bobili</name>
    <dbReference type="NCBI Taxonomy" id="67280"/>
    <lineage>
        <taxon>Bacteria</taxon>
        <taxon>Bacillati</taxon>
        <taxon>Actinomycetota</taxon>
        <taxon>Actinomycetes</taxon>
        <taxon>Kitasatosporales</taxon>
        <taxon>Streptomycetaceae</taxon>
        <taxon>Streptomyces</taxon>
    </lineage>
</organism>
<gene>
    <name evidence="1" type="ORF">OHT53_34835</name>
</gene>
<keyword evidence="2" id="KW-1185">Reference proteome</keyword>
<dbReference type="EMBL" id="CP108038">
    <property type="protein sequence ID" value="WUN90925.1"/>
    <property type="molecule type" value="Genomic_DNA"/>
</dbReference>
<dbReference type="Proteomes" id="UP001432071">
    <property type="component" value="Chromosome"/>
</dbReference>
<evidence type="ECO:0000313" key="1">
    <source>
        <dbReference type="EMBL" id="WUN90925.1"/>
    </source>
</evidence>
<evidence type="ECO:0000313" key="2">
    <source>
        <dbReference type="Proteomes" id="UP001432071"/>
    </source>
</evidence>
<dbReference type="InterPro" id="IPR025855">
    <property type="entry name" value="Replic_Relax"/>
</dbReference>
<dbReference type="Pfam" id="PF13814">
    <property type="entry name" value="Replic_Relax"/>
    <property type="match status" value="1"/>
</dbReference>